<dbReference type="PROSITE" id="PS50928">
    <property type="entry name" value="ABC_TM1"/>
    <property type="match status" value="1"/>
</dbReference>
<accession>A0A5Q2THP4</accession>
<dbReference type="RefSeq" id="WP_100361702.1">
    <property type="nucleotide sequence ID" value="NZ_CP045915.1"/>
</dbReference>
<dbReference type="NCBIfam" id="NF008049">
    <property type="entry name" value="PRK10782.1"/>
    <property type="match status" value="1"/>
</dbReference>
<evidence type="ECO:0000256" key="2">
    <source>
        <dbReference type="ARBA" id="ARBA00007069"/>
    </source>
</evidence>
<gene>
    <name evidence="10" type="primary">metI</name>
    <name evidence="10" type="ORF">GI584_05230</name>
</gene>
<dbReference type="Proteomes" id="UP000339690">
    <property type="component" value="Chromosome"/>
</dbReference>
<dbReference type="EMBL" id="CP045915">
    <property type="protein sequence ID" value="QGH33460.1"/>
    <property type="molecule type" value="Genomic_DNA"/>
</dbReference>
<dbReference type="PANTHER" id="PTHR30450">
    <property type="entry name" value="ABC TRANSPORTER PERMEASE"/>
    <property type="match status" value="1"/>
</dbReference>
<dbReference type="Pfam" id="PF00528">
    <property type="entry name" value="BPD_transp_1"/>
    <property type="match status" value="1"/>
</dbReference>
<dbReference type="InterPro" id="IPR000515">
    <property type="entry name" value="MetI-like"/>
</dbReference>
<organism evidence="10 11">
    <name type="scientific">Gracilibacillus salitolerans</name>
    <dbReference type="NCBI Taxonomy" id="2663022"/>
    <lineage>
        <taxon>Bacteria</taxon>
        <taxon>Bacillati</taxon>
        <taxon>Bacillota</taxon>
        <taxon>Bacilli</taxon>
        <taxon>Bacillales</taxon>
        <taxon>Bacillaceae</taxon>
        <taxon>Gracilibacillus</taxon>
    </lineage>
</organism>
<name>A0A5Q2THP4_9BACI</name>
<keyword evidence="4" id="KW-1003">Cell membrane</keyword>
<feature type="transmembrane region" description="Helical" evidence="8">
    <location>
        <begin position="191"/>
        <end position="213"/>
    </location>
</feature>
<dbReference type="InterPro" id="IPR035906">
    <property type="entry name" value="MetI-like_sf"/>
</dbReference>
<evidence type="ECO:0000313" key="11">
    <source>
        <dbReference type="Proteomes" id="UP000339690"/>
    </source>
</evidence>
<evidence type="ECO:0000256" key="1">
    <source>
        <dbReference type="ARBA" id="ARBA00004651"/>
    </source>
</evidence>
<dbReference type="AlphaFoldDB" id="A0A5Q2THP4"/>
<dbReference type="SUPFAM" id="SSF161098">
    <property type="entry name" value="MetI-like"/>
    <property type="match status" value="1"/>
</dbReference>
<evidence type="ECO:0000256" key="4">
    <source>
        <dbReference type="ARBA" id="ARBA00022475"/>
    </source>
</evidence>
<keyword evidence="6 8" id="KW-1133">Transmembrane helix</keyword>
<dbReference type="CDD" id="cd06261">
    <property type="entry name" value="TM_PBP2"/>
    <property type="match status" value="1"/>
</dbReference>
<proteinExistence type="inferred from homology"/>
<keyword evidence="7 8" id="KW-0472">Membrane</keyword>
<comment type="similarity">
    <text evidence="2">Belongs to the binding-protein-dependent transport system permease family. CysTW subfamily.</text>
</comment>
<evidence type="ECO:0000256" key="6">
    <source>
        <dbReference type="ARBA" id="ARBA00022989"/>
    </source>
</evidence>
<feature type="transmembrane region" description="Helical" evidence="8">
    <location>
        <begin position="20"/>
        <end position="43"/>
    </location>
</feature>
<protein>
    <submittedName>
        <fullName evidence="10">Methionine ABC transporter permease MetI</fullName>
    </submittedName>
</protein>
<dbReference type="KEGG" id="grc:GI584_05230"/>
<comment type="subcellular location">
    <subcellularLocation>
        <location evidence="1 8">Cell membrane</location>
        <topology evidence="1 8">Multi-pass membrane protein</topology>
    </subcellularLocation>
</comment>
<evidence type="ECO:0000256" key="8">
    <source>
        <dbReference type="RuleBase" id="RU363032"/>
    </source>
</evidence>
<dbReference type="FunFam" id="1.10.3720.10:FF:000002">
    <property type="entry name" value="D-methionine ABC transporter permease MetI"/>
    <property type="match status" value="1"/>
</dbReference>
<feature type="domain" description="ABC transmembrane type-1" evidence="9">
    <location>
        <begin position="16"/>
        <end position="207"/>
    </location>
</feature>
<reference evidence="10 11" key="1">
    <citation type="submission" date="2019-11" db="EMBL/GenBank/DDBJ databases">
        <title>Gracilibacillus salitolerans sp. nov., a moderate halophile isolated from a saline soil in northwest China.</title>
        <authorList>
            <person name="Gan L."/>
        </authorList>
    </citation>
    <scope>NUCLEOTIDE SEQUENCE [LARGE SCALE GENOMIC DNA]</scope>
    <source>
        <strain evidence="10 11">SCU50</strain>
    </source>
</reference>
<keyword evidence="11" id="KW-1185">Reference proteome</keyword>
<keyword evidence="5 8" id="KW-0812">Transmembrane</keyword>
<feature type="transmembrane region" description="Helical" evidence="8">
    <location>
        <begin position="149"/>
        <end position="171"/>
    </location>
</feature>
<dbReference type="InterPro" id="IPR051322">
    <property type="entry name" value="AA_ABC_Transporter_Permease"/>
</dbReference>
<dbReference type="GO" id="GO:0005886">
    <property type="term" value="C:plasma membrane"/>
    <property type="evidence" value="ECO:0007669"/>
    <property type="project" value="UniProtKB-SubCell"/>
</dbReference>
<sequence length="220" mass="24004">MEFNWSWFWPELLGSLNETLYMIIVAFIISILIGIPLGIILVITREQGILENKIVFKILNIIVNVLRSIPFIILIVAIIPITRFIIGTSIGTTAAIVPLVFYTAPYIGRLVENSLLEVGSGTIELAQAMGATPWQIIWRFLLPEALGSLILSLTIAIIGLIGATAMAGAVGGGGIGDLAISYGYNQFQTEVMVITVIILVIMVQFIQSLGNYLSKKIRRS</sequence>
<evidence type="ECO:0000313" key="10">
    <source>
        <dbReference type="EMBL" id="QGH33460.1"/>
    </source>
</evidence>
<evidence type="ECO:0000259" key="9">
    <source>
        <dbReference type="PROSITE" id="PS50928"/>
    </source>
</evidence>
<evidence type="ECO:0000256" key="5">
    <source>
        <dbReference type="ARBA" id="ARBA00022692"/>
    </source>
</evidence>
<dbReference type="Gene3D" id="1.10.3720.10">
    <property type="entry name" value="MetI-like"/>
    <property type="match status" value="1"/>
</dbReference>
<dbReference type="GO" id="GO:0048473">
    <property type="term" value="P:D-methionine transmembrane transport"/>
    <property type="evidence" value="ECO:0007669"/>
    <property type="project" value="TreeGrafter"/>
</dbReference>
<evidence type="ECO:0000256" key="3">
    <source>
        <dbReference type="ARBA" id="ARBA00022448"/>
    </source>
</evidence>
<evidence type="ECO:0000256" key="7">
    <source>
        <dbReference type="ARBA" id="ARBA00023136"/>
    </source>
</evidence>
<keyword evidence="3 8" id="KW-0813">Transport</keyword>
<feature type="transmembrane region" description="Helical" evidence="8">
    <location>
        <begin position="55"/>
        <end position="78"/>
    </location>
</feature>
<feature type="transmembrane region" description="Helical" evidence="8">
    <location>
        <begin position="84"/>
        <end position="104"/>
    </location>
</feature>
<dbReference type="PANTHER" id="PTHR30450:SF14">
    <property type="entry name" value="TRANSPORTER, PERMEASE PROTEIN, PUTATIVE-RELATED"/>
    <property type="match status" value="1"/>
</dbReference>